<feature type="chain" id="PRO_5039731123" evidence="6">
    <location>
        <begin position="19"/>
        <end position="566"/>
    </location>
</feature>
<comment type="caution">
    <text evidence="9">The sequence shown here is derived from an EMBL/GenBank/DDBJ whole genome shotgun (WGS) entry which is preliminary data.</text>
</comment>
<evidence type="ECO:0000259" key="8">
    <source>
        <dbReference type="Pfam" id="PF14322"/>
    </source>
</evidence>
<reference evidence="9" key="2">
    <citation type="submission" date="2021-04" db="EMBL/GenBank/DDBJ databases">
        <authorList>
            <person name="Gilroy R."/>
        </authorList>
    </citation>
    <scope>NUCLEOTIDE SEQUENCE</scope>
    <source>
        <strain evidence="9">5134</strain>
    </source>
</reference>
<evidence type="ECO:0000256" key="3">
    <source>
        <dbReference type="ARBA" id="ARBA00022729"/>
    </source>
</evidence>
<feature type="domain" description="SusD-like N-terminal" evidence="8">
    <location>
        <begin position="22"/>
        <end position="232"/>
    </location>
</feature>
<keyword evidence="4" id="KW-0472">Membrane</keyword>
<dbReference type="Pfam" id="PF07980">
    <property type="entry name" value="SusD_RagB"/>
    <property type="match status" value="1"/>
</dbReference>
<evidence type="ECO:0000259" key="7">
    <source>
        <dbReference type="Pfam" id="PF07980"/>
    </source>
</evidence>
<keyword evidence="5" id="KW-0998">Cell outer membrane</keyword>
<name>A0A9D1Z2K4_9BACT</name>
<evidence type="ECO:0000313" key="9">
    <source>
        <dbReference type="EMBL" id="HIY69687.1"/>
    </source>
</evidence>
<dbReference type="GO" id="GO:0009279">
    <property type="term" value="C:cell outer membrane"/>
    <property type="evidence" value="ECO:0007669"/>
    <property type="project" value="UniProtKB-SubCell"/>
</dbReference>
<dbReference type="InterPro" id="IPR033985">
    <property type="entry name" value="SusD-like_N"/>
</dbReference>
<dbReference type="Proteomes" id="UP000886844">
    <property type="component" value="Unassembled WGS sequence"/>
</dbReference>
<evidence type="ECO:0000313" key="10">
    <source>
        <dbReference type="Proteomes" id="UP000886844"/>
    </source>
</evidence>
<evidence type="ECO:0000256" key="1">
    <source>
        <dbReference type="ARBA" id="ARBA00004442"/>
    </source>
</evidence>
<evidence type="ECO:0000256" key="2">
    <source>
        <dbReference type="ARBA" id="ARBA00006275"/>
    </source>
</evidence>
<dbReference type="InterPro" id="IPR011990">
    <property type="entry name" value="TPR-like_helical_dom_sf"/>
</dbReference>
<dbReference type="PROSITE" id="PS51257">
    <property type="entry name" value="PROKAR_LIPOPROTEIN"/>
    <property type="match status" value="1"/>
</dbReference>
<evidence type="ECO:0000256" key="4">
    <source>
        <dbReference type="ARBA" id="ARBA00023136"/>
    </source>
</evidence>
<proteinExistence type="inferred from homology"/>
<protein>
    <submittedName>
        <fullName evidence="9">RagB/SusD family nutrient uptake outer membrane protein</fullName>
    </submittedName>
</protein>
<sequence>MRKLIAGLSVVFMVGLFASCNKFLDEMPDNRTQIDNLEKVKALLVTAYPAKCYATWLEPRCDGMADHGATLDGTQPSASFAFIYTAYRWDEYPSMENDDDAEAYWTACYGAIAAANHALEALDELGHPKGSEPYRAEALLCRAYAHFCLLTLFTDFFDEANRGTNPGIPYVTEPEDVINKQYDRETVAATLAKVKDDLAEGLKGVGTASDFVQPKFHFTLDAARMLALRIALFERDYPSVISYASQLIPQPTNFVNIVDQQQQPLLNADGSEVKIPHPNDFASLFCVSNLFDWRAANSAYSGSTEFQLAFCNANNANIILAGEPYSLLNRTSMSTAYTRYTHGGKEFNAILGANASGVNWYMPIFGFNGAPADAPGFLPKIYEDFKVTNINANTGQPYVRFALFRLEEALLARAEAYAMTGEYDKALADLTMFSQRRVQSENIVQYYYSRDKVVDYYTDILTLSDHYMNSNFNAGRFSAALSTYEGKLQRGLVLAVLDARRMEYIYEGMRWFDILRWNIPVTHTMLSGESSTLTPDDDRRVIQIPETASLSGLEKNSYDHIPQPWS</sequence>
<dbReference type="EMBL" id="DXDA01000074">
    <property type="protein sequence ID" value="HIY69687.1"/>
    <property type="molecule type" value="Genomic_DNA"/>
</dbReference>
<comment type="similarity">
    <text evidence="2">Belongs to the SusD family.</text>
</comment>
<dbReference type="Gene3D" id="1.25.40.900">
    <property type="match status" value="1"/>
</dbReference>
<feature type="signal peptide" evidence="6">
    <location>
        <begin position="1"/>
        <end position="18"/>
    </location>
</feature>
<accession>A0A9D1Z2K4</accession>
<dbReference type="AlphaFoldDB" id="A0A9D1Z2K4"/>
<keyword evidence="3 6" id="KW-0732">Signal</keyword>
<comment type="subcellular location">
    <subcellularLocation>
        <location evidence="1">Cell outer membrane</location>
    </subcellularLocation>
</comment>
<dbReference type="SUPFAM" id="SSF48452">
    <property type="entry name" value="TPR-like"/>
    <property type="match status" value="1"/>
</dbReference>
<dbReference type="Gene3D" id="1.25.40.390">
    <property type="match status" value="1"/>
</dbReference>
<organism evidence="9 10">
    <name type="scientific">Candidatus Alistipes intestinigallinarum</name>
    <dbReference type="NCBI Taxonomy" id="2838440"/>
    <lineage>
        <taxon>Bacteria</taxon>
        <taxon>Pseudomonadati</taxon>
        <taxon>Bacteroidota</taxon>
        <taxon>Bacteroidia</taxon>
        <taxon>Bacteroidales</taxon>
        <taxon>Rikenellaceae</taxon>
        <taxon>Alistipes</taxon>
    </lineage>
</organism>
<evidence type="ECO:0000256" key="5">
    <source>
        <dbReference type="ARBA" id="ARBA00023237"/>
    </source>
</evidence>
<dbReference type="Pfam" id="PF14322">
    <property type="entry name" value="SusD-like_3"/>
    <property type="match status" value="1"/>
</dbReference>
<feature type="domain" description="RagB/SusD" evidence="7">
    <location>
        <begin position="386"/>
        <end position="521"/>
    </location>
</feature>
<evidence type="ECO:0000256" key="6">
    <source>
        <dbReference type="SAM" id="SignalP"/>
    </source>
</evidence>
<gene>
    <name evidence="9" type="ORF">H9828_09750</name>
</gene>
<reference evidence="9" key="1">
    <citation type="journal article" date="2021" name="PeerJ">
        <title>Extensive microbial diversity within the chicken gut microbiome revealed by metagenomics and culture.</title>
        <authorList>
            <person name="Gilroy R."/>
            <person name="Ravi A."/>
            <person name="Getino M."/>
            <person name="Pursley I."/>
            <person name="Horton D.L."/>
            <person name="Alikhan N.F."/>
            <person name="Baker D."/>
            <person name="Gharbi K."/>
            <person name="Hall N."/>
            <person name="Watson M."/>
            <person name="Adriaenssens E.M."/>
            <person name="Foster-Nyarko E."/>
            <person name="Jarju S."/>
            <person name="Secka A."/>
            <person name="Antonio M."/>
            <person name="Oren A."/>
            <person name="Chaudhuri R.R."/>
            <person name="La Ragione R."/>
            <person name="Hildebrand F."/>
            <person name="Pallen M.J."/>
        </authorList>
    </citation>
    <scope>NUCLEOTIDE SEQUENCE</scope>
    <source>
        <strain evidence="9">5134</strain>
    </source>
</reference>
<dbReference type="InterPro" id="IPR012944">
    <property type="entry name" value="SusD_RagB_dom"/>
</dbReference>